<proteinExistence type="predicted"/>
<dbReference type="AlphaFoldDB" id="A0A834XH65"/>
<evidence type="ECO:0000313" key="1">
    <source>
        <dbReference type="EMBL" id="KAF7843861.1"/>
    </source>
</evidence>
<organism evidence="1 2">
    <name type="scientific">Senna tora</name>
    <dbReference type="NCBI Taxonomy" id="362788"/>
    <lineage>
        <taxon>Eukaryota</taxon>
        <taxon>Viridiplantae</taxon>
        <taxon>Streptophyta</taxon>
        <taxon>Embryophyta</taxon>
        <taxon>Tracheophyta</taxon>
        <taxon>Spermatophyta</taxon>
        <taxon>Magnoliopsida</taxon>
        <taxon>eudicotyledons</taxon>
        <taxon>Gunneridae</taxon>
        <taxon>Pentapetalae</taxon>
        <taxon>rosids</taxon>
        <taxon>fabids</taxon>
        <taxon>Fabales</taxon>
        <taxon>Fabaceae</taxon>
        <taxon>Caesalpinioideae</taxon>
        <taxon>Cassia clade</taxon>
        <taxon>Senna</taxon>
    </lineage>
</organism>
<protein>
    <submittedName>
        <fullName evidence="1">Uncharacterized protein</fullName>
    </submittedName>
</protein>
<reference evidence="1" key="1">
    <citation type="submission" date="2020-09" db="EMBL/GenBank/DDBJ databases">
        <title>Genome-Enabled Discovery of Anthraquinone Biosynthesis in Senna tora.</title>
        <authorList>
            <person name="Kang S.-H."/>
            <person name="Pandey R.P."/>
            <person name="Lee C.-M."/>
            <person name="Sim J.-S."/>
            <person name="Jeong J.-T."/>
            <person name="Choi B.-S."/>
            <person name="Jung M."/>
            <person name="Ginzburg D."/>
            <person name="Zhao K."/>
            <person name="Won S.Y."/>
            <person name="Oh T.-J."/>
            <person name="Yu Y."/>
            <person name="Kim N.-H."/>
            <person name="Lee O.R."/>
            <person name="Lee T.-H."/>
            <person name="Bashyal P."/>
            <person name="Kim T.-S."/>
            <person name="Lee W.-H."/>
            <person name="Kawkins C."/>
            <person name="Kim C.-K."/>
            <person name="Kim J.S."/>
            <person name="Ahn B.O."/>
            <person name="Rhee S.Y."/>
            <person name="Sohng J.K."/>
        </authorList>
    </citation>
    <scope>NUCLEOTIDE SEQUENCE</scope>
    <source>
        <tissue evidence="1">Leaf</tissue>
    </source>
</reference>
<gene>
    <name evidence="1" type="ORF">G2W53_000766</name>
</gene>
<evidence type="ECO:0000313" key="2">
    <source>
        <dbReference type="Proteomes" id="UP000634136"/>
    </source>
</evidence>
<keyword evidence="2" id="KW-1185">Reference proteome</keyword>
<dbReference type="Proteomes" id="UP000634136">
    <property type="component" value="Unassembled WGS sequence"/>
</dbReference>
<comment type="caution">
    <text evidence="1">The sequence shown here is derived from an EMBL/GenBank/DDBJ whole genome shotgun (WGS) entry which is preliminary data.</text>
</comment>
<name>A0A834XH65_9FABA</name>
<accession>A0A834XH65</accession>
<sequence>MSIEFIVADQWKNHRLLEKEELEPIDDEEAMESVAAIIASVL</sequence>
<dbReference type="EMBL" id="JAAIUW010000001">
    <property type="protein sequence ID" value="KAF7843861.1"/>
    <property type="molecule type" value="Genomic_DNA"/>
</dbReference>